<evidence type="ECO:0000256" key="4">
    <source>
        <dbReference type="ARBA" id="ARBA00022692"/>
    </source>
</evidence>
<dbReference type="AlphaFoldDB" id="A0A918G6G7"/>
<feature type="transmembrane region" description="Helical" evidence="7">
    <location>
        <begin position="727"/>
        <end position="752"/>
    </location>
</feature>
<dbReference type="Pfam" id="PF02687">
    <property type="entry name" value="FtsX"/>
    <property type="match status" value="2"/>
</dbReference>
<comment type="similarity">
    <text evidence="2">Belongs to the ABC-4 integral membrane protein family. LolC/E subfamily.</text>
</comment>
<dbReference type="InterPro" id="IPR051447">
    <property type="entry name" value="Lipoprotein-release_system"/>
</dbReference>
<dbReference type="RefSeq" id="WP_189209332.1">
    <property type="nucleotide sequence ID" value="NZ_BMRB01000001.1"/>
</dbReference>
<dbReference type="GO" id="GO:0098797">
    <property type="term" value="C:plasma membrane protein complex"/>
    <property type="evidence" value="ECO:0007669"/>
    <property type="project" value="TreeGrafter"/>
</dbReference>
<feature type="transmembrane region" description="Helical" evidence="7">
    <location>
        <begin position="284"/>
        <end position="306"/>
    </location>
</feature>
<evidence type="ECO:0000256" key="5">
    <source>
        <dbReference type="ARBA" id="ARBA00022989"/>
    </source>
</evidence>
<keyword evidence="10" id="KW-1185">Reference proteome</keyword>
<feature type="transmembrane region" description="Helical" evidence="7">
    <location>
        <begin position="693"/>
        <end position="715"/>
    </location>
</feature>
<feature type="transmembrane region" description="Helical" evidence="7">
    <location>
        <begin position="642"/>
        <end position="662"/>
    </location>
</feature>
<dbReference type="Proteomes" id="UP000660680">
    <property type="component" value="Unassembled WGS sequence"/>
</dbReference>
<evidence type="ECO:0000256" key="1">
    <source>
        <dbReference type="ARBA" id="ARBA00004651"/>
    </source>
</evidence>
<keyword evidence="4 7" id="KW-0812">Transmembrane</keyword>
<sequence>MSGWRSDLAIGVRLAVGGGRTSVARFVLSTIGVGIAVLVLLMAASVGTIAGNRDDRTMAQSPDSTPIEGVAPTEMVWDGTSFRGQRIGVKRLRGTGPDSPLPVGVPRMPAADEMYVSAALKELLDSPESELLRPRFPQRVVGVLPPEAVADPYDLEAYTGLRQDYAEGDVTAVYKFGVTYDRDLQPEFLLLLLLGVVALLVPVFIFVASSTRIAGAERDRRLAALRLVGGDSRQVRRIAAAETLVSALAGLVVGAVAFLLLRPVAASVRLMGVGVYPSDVVPSWWLVGVIVVAVPALAVLTAQAALRRTIIEPLGVVRFSRPVRRRVVWRLLLVAAGAALLLVELGDENSDIWAVRIAMGTTLMLVGVPVLLPVVVERVVSRLRGGPPSWQLAVRRLQLDSGTSARVIGGIAVVLAGAIALQALLFSQASAVGLGQTDQPGRTGAVTEPMARGWVGADGADEIAELLSGVEGVEWVARFTTADLSADMNENNVLGVAIASCADIERVYRVADCADGDVFTWPNALADQGYAPGQRLTSIEWTENGMAALGEWTLPTEVREIAVEDSMGRSENLLVTPAAAPPGADDRGVGLRIMMDPSNPDTIEHLRNATFDLVGTDFYFDGNMGANVTEEQETFLTIQRGLLIGSLFTLMLAGVSLLVLAVEHIRERRRPLAVLAASGVPTGSIARSLLWQIGVPIGLGVVVAVATGVGLAALVNRMTNDPLLVDWAGVGVMTGAAAVLGVLVCLVTLPFLRSATRVESLRTE</sequence>
<feature type="domain" description="ABC3 transporter permease C-terminal" evidence="8">
    <location>
        <begin position="644"/>
        <end position="753"/>
    </location>
</feature>
<evidence type="ECO:0000256" key="2">
    <source>
        <dbReference type="ARBA" id="ARBA00005236"/>
    </source>
</evidence>
<feature type="domain" description="ABC3 transporter permease C-terminal" evidence="8">
    <location>
        <begin position="197"/>
        <end position="309"/>
    </location>
</feature>
<feature type="transmembrane region" description="Helical" evidence="7">
    <location>
        <begin position="188"/>
        <end position="208"/>
    </location>
</feature>
<feature type="transmembrane region" description="Helical" evidence="7">
    <location>
        <begin position="327"/>
        <end position="346"/>
    </location>
</feature>
<proteinExistence type="inferred from homology"/>
<gene>
    <name evidence="9" type="ORF">GCM10010171_13130</name>
</gene>
<dbReference type="InterPro" id="IPR003838">
    <property type="entry name" value="ABC3_permease_C"/>
</dbReference>
<evidence type="ECO:0000313" key="9">
    <source>
        <dbReference type="EMBL" id="GGS21737.1"/>
    </source>
</evidence>
<reference evidence="9" key="2">
    <citation type="submission" date="2020-09" db="EMBL/GenBank/DDBJ databases">
        <authorList>
            <person name="Sun Q."/>
            <person name="Ohkuma M."/>
        </authorList>
    </citation>
    <scope>NUCLEOTIDE SEQUENCE</scope>
    <source>
        <strain evidence="9">JCM 3276</strain>
    </source>
</reference>
<dbReference type="PANTHER" id="PTHR30489:SF0">
    <property type="entry name" value="LIPOPROTEIN-RELEASING SYSTEM TRANSMEMBRANE PROTEIN LOLE"/>
    <property type="match status" value="1"/>
</dbReference>
<name>A0A918G6G7_9PSEU</name>
<dbReference type="PANTHER" id="PTHR30489">
    <property type="entry name" value="LIPOPROTEIN-RELEASING SYSTEM TRANSMEMBRANE PROTEIN LOLE"/>
    <property type="match status" value="1"/>
</dbReference>
<feature type="transmembrane region" description="Helical" evidence="7">
    <location>
        <begin position="405"/>
        <end position="426"/>
    </location>
</feature>
<protein>
    <recommendedName>
        <fullName evidence="8">ABC3 transporter permease C-terminal domain-containing protein</fullName>
    </recommendedName>
</protein>
<feature type="transmembrane region" description="Helical" evidence="7">
    <location>
        <begin position="26"/>
        <end position="50"/>
    </location>
</feature>
<dbReference type="GO" id="GO:0044874">
    <property type="term" value="P:lipoprotein localization to outer membrane"/>
    <property type="evidence" value="ECO:0007669"/>
    <property type="project" value="TreeGrafter"/>
</dbReference>
<evidence type="ECO:0000256" key="7">
    <source>
        <dbReference type="SAM" id="Phobius"/>
    </source>
</evidence>
<keyword evidence="6 7" id="KW-0472">Membrane</keyword>
<keyword evidence="3" id="KW-1003">Cell membrane</keyword>
<feature type="transmembrane region" description="Helical" evidence="7">
    <location>
        <begin position="243"/>
        <end position="264"/>
    </location>
</feature>
<reference evidence="9" key="1">
    <citation type="journal article" date="2014" name="Int. J. Syst. Evol. Microbiol.">
        <title>Complete genome sequence of Corynebacterium casei LMG S-19264T (=DSM 44701T), isolated from a smear-ripened cheese.</title>
        <authorList>
            <consortium name="US DOE Joint Genome Institute (JGI-PGF)"/>
            <person name="Walter F."/>
            <person name="Albersmeier A."/>
            <person name="Kalinowski J."/>
            <person name="Ruckert C."/>
        </authorList>
    </citation>
    <scope>NUCLEOTIDE SEQUENCE</scope>
    <source>
        <strain evidence="9">JCM 3276</strain>
    </source>
</reference>
<feature type="transmembrane region" description="Helical" evidence="7">
    <location>
        <begin position="352"/>
        <end position="376"/>
    </location>
</feature>
<evidence type="ECO:0000256" key="3">
    <source>
        <dbReference type="ARBA" id="ARBA00022475"/>
    </source>
</evidence>
<evidence type="ECO:0000313" key="10">
    <source>
        <dbReference type="Proteomes" id="UP000660680"/>
    </source>
</evidence>
<comment type="caution">
    <text evidence="9">The sequence shown here is derived from an EMBL/GenBank/DDBJ whole genome shotgun (WGS) entry which is preliminary data.</text>
</comment>
<dbReference type="EMBL" id="BMRB01000001">
    <property type="protein sequence ID" value="GGS21737.1"/>
    <property type="molecule type" value="Genomic_DNA"/>
</dbReference>
<keyword evidence="5 7" id="KW-1133">Transmembrane helix</keyword>
<evidence type="ECO:0000259" key="8">
    <source>
        <dbReference type="Pfam" id="PF02687"/>
    </source>
</evidence>
<comment type="subcellular location">
    <subcellularLocation>
        <location evidence="1">Cell membrane</location>
        <topology evidence="1">Multi-pass membrane protein</topology>
    </subcellularLocation>
</comment>
<accession>A0A918G6G7</accession>
<evidence type="ECO:0000256" key="6">
    <source>
        <dbReference type="ARBA" id="ARBA00023136"/>
    </source>
</evidence>
<organism evidence="9 10">
    <name type="scientific">Actinokineospora fastidiosa</name>
    <dbReference type="NCBI Taxonomy" id="1816"/>
    <lineage>
        <taxon>Bacteria</taxon>
        <taxon>Bacillati</taxon>
        <taxon>Actinomycetota</taxon>
        <taxon>Actinomycetes</taxon>
        <taxon>Pseudonocardiales</taxon>
        <taxon>Pseudonocardiaceae</taxon>
        <taxon>Actinokineospora</taxon>
    </lineage>
</organism>